<gene>
    <name evidence="2" type="ORF">TMES_17215</name>
</gene>
<keyword evidence="3" id="KW-1185">Reference proteome</keyword>
<dbReference type="EMBL" id="JFKA01000009">
    <property type="protein sequence ID" value="OSQ36803.1"/>
    <property type="molecule type" value="Genomic_DNA"/>
</dbReference>
<comment type="caution">
    <text evidence="2">The sequence shown here is derived from an EMBL/GenBank/DDBJ whole genome shotgun (WGS) entry which is preliminary data.</text>
</comment>
<evidence type="ECO:0000313" key="3">
    <source>
        <dbReference type="Proteomes" id="UP000193391"/>
    </source>
</evidence>
<sequence>IAEFQTAVSGLGGVIINSANSFRTAEMFVPVLLIMIVAVLLTAMVGWLEKFVAPWQAEITQHENA</sequence>
<proteinExistence type="predicted"/>
<feature type="transmembrane region" description="Helical" evidence="1">
    <location>
        <begin position="27"/>
        <end position="48"/>
    </location>
</feature>
<keyword evidence="1" id="KW-1133">Transmembrane helix</keyword>
<protein>
    <submittedName>
        <fullName evidence="2">Amino acid ABC transporter permease</fullName>
    </submittedName>
</protein>
<keyword evidence="1" id="KW-0812">Transmembrane</keyword>
<evidence type="ECO:0000256" key="1">
    <source>
        <dbReference type="SAM" id="Phobius"/>
    </source>
</evidence>
<dbReference type="Proteomes" id="UP000193391">
    <property type="component" value="Unassembled WGS sequence"/>
</dbReference>
<reference evidence="2 3" key="1">
    <citation type="submission" date="2014-03" db="EMBL/GenBank/DDBJ databases">
        <title>The draft genome sequence of Thalassospira mesophila JCM 18969.</title>
        <authorList>
            <person name="Lai Q."/>
            <person name="Shao Z."/>
        </authorList>
    </citation>
    <scope>NUCLEOTIDE SEQUENCE [LARGE SCALE GENOMIC DNA]</scope>
    <source>
        <strain evidence="2 3">JCM 18969</strain>
    </source>
</reference>
<dbReference type="STRING" id="1293891.TMES_17215"/>
<dbReference type="AlphaFoldDB" id="A0A1Y2KX77"/>
<name>A0A1Y2KX77_9PROT</name>
<evidence type="ECO:0000313" key="2">
    <source>
        <dbReference type="EMBL" id="OSQ36803.1"/>
    </source>
</evidence>
<keyword evidence="1" id="KW-0472">Membrane</keyword>
<accession>A0A1Y2KX77</accession>
<feature type="non-terminal residue" evidence="2">
    <location>
        <position position="1"/>
    </location>
</feature>
<organism evidence="2 3">
    <name type="scientific">Thalassospira mesophila</name>
    <dbReference type="NCBI Taxonomy" id="1293891"/>
    <lineage>
        <taxon>Bacteria</taxon>
        <taxon>Pseudomonadati</taxon>
        <taxon>Pseudomonadota</taxon>
        <taxon>Alphaproteobacteria</taxon>
        <taxon>Rhodospirillales</taxon>
        <taxon>Thalassospiraceae</taxon>
        <taxon>Thalassospira</taxon>
    </lineage>
</organism>